<comment type="caution">
    <text evidence="5">The sequence shown here is derived from an EMBL/GenBank/DDBJ whole genome shotgun (WGS) entry which is preliminary data.</text>
</comment>
<protein>
    <submittedName>
        <fullName evidence="5">Methylamine dehydrogenase accessory protein MauD</fullName>
    </submittedName>
</protein>
<accession>A0ABU0CWF2</accession>
<sequence length="204" mass="22957">MDQVLLYSNILLWLTQAVVFFSLFLLFRQFGEVYLSTGEGISRDGIPIGDTIPQFQGVSYPAGKVTTPIQQYDKPTLLAFVSPRCKACEQLLPAWNAAHEAFHDRIHFVIIGLGEKEEFERWLMDRTLQGQLVLDPGRHIFSLCKVRVTPFAFIIDEQGVVRGKGLCNHEGHLKTLLSTLEGEPRDGMIDRETSDHTSENKPAG</sequence>
<dbReference type="PROSITE" id="PS51352">
    <property type="entry name" value="THIOREDOXIN_2"/>
    <property type="match status" value="1"/>
</dbReference>
<evidence type="ECO:0000313" key="6">
    <source>
        <dbReference type="Proteomes" id="UP001232445"/>
    </source>
</evidence>
<dbReference type="Pfam" id="PF00578">
    <property type="entry name" value="AhpC-TSA"/>
    <property type="match status" value="1"/>
</dbReference>
<gene>
    <name evidence="5" type="ORF">J2S00_003589</name>
</gene>
<dbReference type="Gene3D" id="3.40.30.10">
    <property type="entry name" value="Glutaredoxin"/>
    <property type="match status" value="1"/>
</dbReference>
<proteinExistence type="predicted"/>
<dbReference type="EMBL" id="JAUSUQ010000018">
    <property type="protein sequence ID" value="MDQ0340749.1"/>
    <property type="molecule type" value="Genomic_DNA"/>
</dbReference>
<feature type="region of interest" description="Disordered" evidence="2">
    <location>
        <begin position="184"/>
        <end position="204"/>
    </location>
</feature>
<dbReference type="InterPro" id="IPR036249">
    <property type="entry name" value="Thioredoxin-like_sf"/>
</dbReference>
<dbReference type="SUPFAM" id="SSF52833">
    <property type="entry name" value="Thioredoxin-like"/>
    <property type="match status" value="1"/>
</dbReference>
<keyword evidence="1" id="KW-1015">Disulfide bond</keyword>
<dbReference type="Proteomes" id="UP001232445">
    <property type="component" value="Unassembled WGS sequence"/>
</dbReference>
<evidence type="ECO:0000256" key="1">
    <source>
        <dbReference type="ARBA" id="ARBA00023157"/>
    </source>
</evidence>
<keyword evidence="3" id="KW-0812">Transmembrane</keyword>
<keyword evidence="3" id="KW-0472">Membrane</keyword>
<feature type="domain" description="Thioredoxin" evidence="4">
    <location>
        <begin position="46"/>
        <end position="194"/>
    </location>
</feature>
<dbReference type="InterPro" id="IPR000866">
    <property type="entry name" value="AhpC/TSA"/>
</dbReference>
<keyword evidence="6" id="KW-1185">Reference proteome</keyword>
<reference evidence="5 6" key="1">
    <citation type="submission" date="2023-07" db="EMBL/GenBank/DDBJ databases">
        <title>Genomic Encyclopedia of Type Strains, Phase IV (KMG-IV): sequencing the most valuable type-strain genomes for metagenomic binning, comparative biology and taxonomic classification.</title>
        <authorList>
            <person name="Goeker M."/>
        </authorList>
    </citation>
    <scope>NUCLEOTIDE SEQUENCE [LARGE SCALE GENOMIC DNA]</scope>
    <source>
        <strain evidence="5 6">DSM 17740</strain>
    </source>
</reference>
<name>A0ABU0CWF2_9BACI</name>
<organism evidence="5 6">
    <name type="scientific">Caldalkalibacillus uzonensis</name>
    <dbReference type="NCBI Taxonomy" id="353224"/>
    <lineage>
        <taxon>Bacteria</taxon>
        <taxon>Bacillati</taxon>
        <taxon>Bacillota</taxon>
        <taxon>Bacilli</taxon>
        <taxon>Bacillales</taxon>
        <taxon>Bacillaceae</taxon>
        <taxon>Caldalkalibacillus</taxon>
    </lineage>
</organism>
<evidence type="ECO:0000259" key="4">
    <source>
        <dbReference type="PROSITE" id="PS51352"/>
    </source>
</evidence>
<feature type="transmembrane region" description="Helical" evidence="3">
    <location>
        <begin position="6"/>
        <end position="27"/>
    </location>
</feature>
<dbReference type="InterPro" id="IPR013766">
    <property type="entry name" value="Thioredoxin_domain"/>
</dbReference>
<evidence type="ECO:0000256" key="3">
    <source>
        <dbReference type="SAM" id="Phobius"/>
    </source>
</evidence>
<evidence type="ECO:0000313" key="5">
    <source>
        <dbReference type="EMBL" id="MDQ0340749.1"/>
    </source>
</evidence>
<evidence type="ECO:0000256" key="2">
    <source>
        <dbReference type="SAM" id="MobiDB-lite"/>
    </source>
</evidence>
<keyword evidence="3" id="KW-1133">Transmembrane helix</keyword>
<dbReference type="RefSeq" id="WP_307342914.1">
    <property type="nucleotide sequence ID" value="NZ_JAUSUQ010000018.1"/>
</dbReference>